<organism evidence="1 2">
    <name type="scientific">[Emmonsia] crescens</name>
    <dbReference type="NCBI Taxonomy" id="73230"/>
    <lineage>
        <taxon>Eukaryota</taxon>
        <taxon>Fungi</taxon>
        <taxon>Dikarya</taxon>
        <taxon>Ascomycota</taxon>
        <taxon>Pezizomycotina</taxon>
        <taxon>Eurotiomycetes</taxon>
        <taxon>Eurotiomycetidae</taxon>
        <taxon>Onygenales</taxon>
        <taxon>Ajellomycetaceae</taxon>
        <taxon>Emergomyces</taxon>
    </lineage>
</organism>
<reference evidence="1 2" key="1">
    <citation type="submission" date="2017-10" db="EMBL/GenBank/DDBJ databases">
        <title>Comparative genomics in systemic dimorphic fungi from Ajellomycetaceae.</title>
        <authorList>
            <person name="Munoz J.F."/>
            <person name="Mcewen J.G."/>
            <person name="Clay O.K."/>
            <person name="Cuomo C.A."/>
        </authorList>
    </citation>
    <scope>NUCLEOTIDE SEQUENCE [LARGE SCALE GENOMIC DNA]</scope>
    <source>
        <strain evidence="1 2">UAMH4076</strain>
    </source>
</reference>
<proteinExistence type="predicted"/>
<comment type="caution">
    <text evidence="1">The sequence shown here is derived from an EMBL/GenBank/DDBJ whole genome shotgun (WGS) entry which is preliminary data.</text>
</comment>
<name>A0A2B7Z7R1_9EURO</name>
<dbReference type="EMBL" id="PDND01000306">
    <property type="protein sequence ID" value="PGH28857.1"/>
    <property type="molecule type" value="Genomic_DNA"/>
</dbReference>
<protein>
    <submittedName>
        <fullName evidence="1">Uncharacterized protein</fullName>
    </submittedName>
</protein>
<keyword evidence="2" id="KW-1185">Reference proteome</keyword>
<evidence type="ECO:0000313" key="1">
    <source>
        <dbReference type="EMBL" id="PGH28857.1"/>
    </source>
</evidence>
<gene>
    <name evidence="1" type="ORF">GX50_08405</name>
</gene>
<sequence>MVCSDLWNDKVPVEAFRDVILQRQPAILDDLLEKAISLRSSSVEHEAGLNKVKHRHISICKSTFIPPTRLSAFVLELITIMVQRPCAETVLPLYRVMKGISGGPLETLPEDTMVNF</sequence>
<dbReference type="AlphaFoldDB" id="A0A2B7Z7R1"/>
<dbReference type="Proteomes" id="UP000226031">
    <property type="component" value="Unassembled WGS sequence"/>
</dbReference>
<evidence type="ECO:0000313" key="2">
    <source>
        <dbReference type="Proteomes" id="UP000226031"/>
    </source>
</evidence>
<accession>A0A2B7Z7R1</accession>